<dbReference type="AlphaFoldDB" id="A0A6I0F079"/>
<dbReference type="GO" id="GO:0004637">
    <property type="term" value="F:phosphoribosylamine-glycine ligase activity"/>
    <property type="evidence" value="ECO:0007669"/>
    <property type="project" value="TreeGrafter"/>
</dbReference>
<evidence type="ECO:0000256" key="3">
    <source>
        <dbReference type="ARBA" id="ARBA00010280"/>
    </source>
</evidence>
<keyword evidence="6 15" id="KW-0963">Cytoplasm</keyword>
<dbReference type="GO" id="GO:0005524">
    <property type="term" value="F:ATP binding"/>
    <property type="evidence" value="ECO:0007669"/>
    <property type="project" value="UniProtKB-KW"/>
</dbReference>
<evidence type="ECO:0000256" key="11">
    <source>
        <dbReference type="ARBA" id="ARBA00031908"/>
    </source>
</evidence>
<dbReference type="RefSeq" id="WP_151619137.1">
    <property type="nucleotide sequence ID" value="NZ_WBXO01000003.1"/>
</dbReference>
<dbReference type="EMBL" id="WBXO01000003">
    <property type="protein sequence ID" value="KAB2953256.1"/>
    <property type="molecule type" value="Genomic_DNA"/>
</dbReference>
<dbReference type="InterPro" id="IPR036676">
    <property type="entry name" value="PurM-like_C_sf"/>
</dbReference>
<dbReference type="SUPFAM" id="SSF56042">
    <property type="entry name" value="PurM C-terminal domain-like"/>
    <property type="match status" value="1"/>
</dbReference>
<comment type="pathway">
    <text evidence="2 15">Purine metabolism; IMP biosynthesis via de novo pathway; 5-amino-1-(5-phospho-D-ribosyl)imidazole from N(2)-formyl-N(1)-(5-phospho-D-ribosyl)glycinamide: step 2/2.</text>
</comment>
<accession>A0A6I0F079</accession>
<keyword evidence="9 15" id="KW-0658">Purine biosynthesis</keyword>
<evidence type="ECO:0000256" key="10">
    <source>
        <dbReference type="ARBA" id="ARBA00022840"/>
    </source>
</evidence>
<evidence type="ECO:0000256" key="6">
    <source>
        <dbReference type="ARBA" id="ARBA00022490"/>
    </source>
</evidence>
<evidence type="ECO:0000256" key="9">
    <source>
        <dbReference type="ARBA" id="ARBA00022755"/>
    </source>
</evidence>
<dbReference type="NCBIfam" id="TIGR00878">
    <property type="entry name" value="purM"/>
    <property type="match status" value="1"/>
</dbReference>
<dbReference type="Pfam" id="PF00586">
    <property type="entry name" value="AIRS"/>
    <property type="match status" value="1"/>
</dbReference>
<evidence type="ECO:0000256" key="2">
    <source>
        <dbReference type="ARBA" id="ARBA00004686"/>
    </source>
</evidence>
<sequence length="365" mass="38795">MSKNNQKDASQESLTYAQAGVDITAGNRAVDLMKSAVKSTFRREVLTDIGGFGGLFALDIKKYAEPVLVSGTDGVGTKLRVAMMMDRHDTIGIDCVAMCVNDILVQGAEPLFFLDYLAVGKLDPEKVASIVGGVAEGCRQAGCALIGGETAEMPGFYADEDYDIAGFTVGVADRAKIVDGSTIAPGDLLIALPSSGIHSNGYSLARKVFFEHAGHNIHTELPQLGKTVGEELLVPTRIYANVVKALLTGANVKGMAHITGGGITENLPRILPEGMRASVELGRWDVPPIFSVIKSLGNVAEAEMLRTFNCGIGYVIVVSPEEVGKVSAILSDLNEKFYTIGVIESIPEDGDKTPEVCYRGELPWA</sequence>
<keyword evidence="19" id="KW-1185">Reference proteome</keyword>
<dbReference type="Gene3D" id="3.30.1330.10">
    <property type="entry name" value="PurM-like, N-terminal domain"/>
    <property type="match status" value="1"/>
</dbReference>
<evidence type="ECO:0000313" key="19">
    <source>
        <dbReference type="Proteomes" id="UP000468766"/>
    </source>
</evidence>
<evidence type="ECO:0000256" key="13">
    <source>
        <dbReference type="ARBA" id="ARBA00033093"/>
    </source>
</evidence>
<reference evidence="18 19" key="1">
    <citation type="submission" date="2019-10" db="EMBL/GenBank/DDBJ databases">
        <title>Whole-genome sequence of the extremophile Heliorestis acidaminivorans DSM 24790.</title>
        <authorList>
            <person name="Kyndt J.A."/>
            <person name="Meyer T.E."/>
        </authorList>
    </citation>
    <scope>NUCLEOTIDE SEQUENCE [LARGE SCALE GENOMIC DNA]</scope>
    <source>
        <strain evidence="18 19">DSM 24790</strain>
    </source>
</reference>
<dbReference type="Pfam" id="PF02769">
    <property type="entry name" value="AIRS_C"/>
    <property type="match status" value="1"/>
</dbReference>
<name>A0A6I0F079_9FIRM</name>
<proteinExistence type="inferred from homology"/>
<dbReference type="PANTHER" id="PTHR10520">
    <property type="entry name" value="TRIFUNCTIONAL PURINE BIOSYNTHETIC PROTEIN ADENOSINE-3-RELATED"/>
    <property type="match status" value="1"/>
</dbReference>
<dbReference type="Proteomes" id="UP000468766">
    <property type="component" value="Unassembled WGS sequence"/>
</dbReference>
<feature type="domain" description="PurM-like N-terminal" evidence="16">
    <location>
        <begin position="67"/>
        <end position="172"/>
    </location>
</feature>
<dbReference type="GO" id="GO:0046084">
    <property type="term" value="P:adenine biosynthetic process"/>
    <property type="evidence" value="ECO:0007669"/>
    <property type="project" value="TreeGrafter"/>
</dbReference>
<comment type="caution">
    <text evidence="18">The sequence shown here is derived from an EMBL/GenBank/DDBJ whole genome shotgun (WGS) entry which is preliminary data.</text>
</comment>
<comment type="similarity">
    <text evidence="3 15">Belongs to the AIR synthase family.</text>
</comment>
<evidence type="ECO:0000256" key="7">
    <source>
        <dbReference type="ARBA" id="ARBA00022598"/>
    </source>
</evidence>
<keyword evidence="10 15" id="KW-0067">ATP-binding</keyword>
<evidence type="ECO:0000256" key="8">
    <source>
        <dbReference type="ARBA" id="ARBA00022741"/>
    </source>
</evidence>
<dbReference type="CDD" id="cd02196">
    <property type="entry name" value="PurM"/>
    <property type="match status" value="1"/>
</dbReference>
<evidence type="ECO:0000256" key="1">
    <source>
        <dbReference type="ARBA" id="ARBA00004496"/>
    </source>
</evidence>
<gene>
    <name evidence="15" type="primary">purM</name>
    <name evidence="18" type="ORF">F9B85_04915</name>
</gene>
<evidence type="ECO:0000256" key="14">
    <source>
        <dbReference type="ARBA" id="ARBA00049057"/>
    </source>
</evidence>
<evidence type="ECO:0000256" key="15">
    <source>
        <dbReference type="HAMAP-Rule" id="MF_00741"/>
    </source>
</evidence>
<evidence type="ECO:0000256" key="12">
    <source>
        <dbReference type="ARBA" id="ARBA00032931"/>
    </source>
</evidence>
<comment type="catalytic activity">
    <reaction evidence="14 15">
        <text>2-formamido-N(1)-(5-O-phospho-beta-D-ribosyl)acetamidine + ATP = 5-amino-1-(5-phospho-beta-D-ribosyl)imidazole + ADP + phosphate + H(+)</text>
        <dbReference type="Rhea" id="RHEA:23032"/>
        <dbReference type="ChEBI" id="CHEBI:15378"/>
        <dbReference type="ChEBI" id="CHEBI:30616"/>
        <dbReference type="ChEBI" id="CHEBI:43474"/>
        <dbReference type="ChEBI" id="CHEBI:137981"/>
        <dbReference type="ChEBI" id="CHEBI:147287"/>
        <dbReference type="ChEBI" id="CHEBI:456216"/>
        <dbReference type="EC" id="6.3.3.1"/>
    </reaction>
</comment>
<evidence type="ECO:0000259" key="16">
    <source>
        <dbReference type="Pfam" id="PF00586"/>
    </source>
</evidence>
<dbReference type="EC" id="6.3.3.1" evidence="4 15"/>
<dbReference type="InterPro" id="IPR004733">
    <property type="entry name" value="PurM_cligase"/>
</dbReference>
<dbReference type="InterPro" id="IPR036921">
    <property type="entry name" value="PurM-like_N_sf"/>
</dbReference>
<dbReference type="FunFam" id="3.90.650.10:FF:000011">
    <property type="entry name" value="Phosphoribosylformylglycinamidine cyclo-ligase"/>
    <property type="match status" value="1"/>
</dbReference>
<keyword evidence="8 15" id="KW-0547">Nucleotide-binding</keyword>
<dbReference type="PANTHER" id="PTHR10520:SF12">
    <property type="entry name" value="TRIFUNCTIONAL PURINE BIOSYNTHETIC PROTEIN ADENOSINE-3"/>
    <property type="match status" value="1"/>
</dbReference>
<dbReference type="HAMAP" id="MF_00741">
    <property type="entry name" value="AIRS"/>
    <property type="match status" value="1"/>
</dbReference>
<dbReference type="GO" id="GO:0006189">
    <property type="term" value="P:'de novo' IMP biosynthetic process"/>
    <property type="evidence" value="ECO:0007669"/>
    <property type="project" value="UniProtKB-UniRule"/>
</dbReference>
<dbReference type="FunFam" id="3.30.1330.10:FF:000001">
    <property type="entry name" value="Phosphoribosylformylglycinamidine cyclo-ligase"/>
    <property type="match status" value="1"/>
</dbReference>
<evidence type="ECO:0000313" key="18">
    <source>
        <dbReference type="EMBL" id="KAB2953256.1"/>
    </source>
</evidence>
<dbReference type="SUPFAM" id="SSF55326">
    <property type="entry name" value="PurM N-terminal domain-like"/>
    <property type="match status" value="1"/>
</dbReference>
<dbReference type="GO" id="GO:0005829">
    <property type="term" value="C:cytosol"/>
    <property type="evidence" value="ECO:0007669"/>
    <property type="project" value="TreeGrafter"/>
</dbReference>
<dbReference type="InterPro" id="IPR016188">
    <property type="entry name" value="PurM-like_N"/>
</dbReference>
<protein>
    <recommendedName>
        <fullName evidence="5 15">Phosphoribosylformylglycinamidine cyclo-ligase</fullName>
        <ecNumber evidence="4 15">6.3.3.1</ecNumber>
    </recommendedName>
    <alternativeName>
        <fullName evidence="12 15">AIR synthase</fullName>
    </alternativeName>
    <alternativeName>
        <fullName evidence="13 15">AIRS</fullName>
    </alternativeName>
    <alternativeName>
        <fullName evidence="11 15">Phosphoribosyl-aminoimidazole synthetase</fullName>
    </alternativeName>
</protein>
<feature type="domain" description="PurM-like C-terminal" evidence="17">
    <location>
        <begin position="185"/>
        <end position="344"/>
    </location>
</feature>
<comment type="subcellular location">
    <subcellularLocation>
        <location evidence="1 15">Cytoplasm</location>
    </subcellularLocation>
</comment>
<dbReference type="Gene3D" id="3.90.650.10">
    <property type="entry name" value="PurM-like C-terminal domain"/>
    <property type="match status" value="1"/>
</dbReference>
<evidence type="ECO:0000259" key="17">
    <source>
        <dbReference type="Pfam" id="PF02769"/>
    </source>
</evidence>
<organism evidence="18 19">
    <name type="scientific">Heliorestis acidaminivorans</name>
    <dbReference type="NCBI Taxonomy" id="553427"/>
    <lineage>
        <taxon>Bacteria</taxon>
        <taxon>Bacillati</taxon>
        <taxon>Bacillota</taxon>
        <taxon>Clostridia</taxon>
        <taxon>Eubacteriales</taxon>
        <taxon>Heliobacteriaceae</taxon>
        <taxon>Heliorestis</taxon>
    </lineage>
</organism>
<dbReference type="OrthoDB" id="9802507at2"/>
<keyword evidence="7 15" id="KW-0436">Ligase</keyword>
<dbReference type="UniPathway" id="UPA00074">
    <property type="reaction ID" value="UER00129"/>
</dbReference>
<dbReference type="InterPro" id="IPR010918">
    <property type="entry name" value="PurM-like_C_dom"/>
</dbReference>
<evidence type="ECO:0000256" key="5">
    <source>
        <dbReference type="ARBA" id="ARBA00020367"/>
    </source>
</evidence>
<evidence type="ECO:0000256" key="4">
    <source>
        <dbReference type="ARBA" id="ARBA00013047"/>
    </source>
</evidence>
<dbReference type="GO" id="GO:0004641">
    <property type="term" value="F:phosphoribosylformylglycinamidine cyclo-ligase activity"/>
    <property type="evidence" value="ECO:0007669"/>
    <property type="project" value="UniProtKB-UniRule"/>
</dbReference>